<dbReference type="EMBL" id="CP048711">
    <property type="protein sequence ID" value="QIB67138.1"/>
    <property type="molecule type" value="Genomic_DNA"/>
</dbReference>
<accession>A0A6C0U5D2</accession>
<dbReference type="KEGG" id="kim:G3T16_18770"/>
<dbReference type="RefSeq" id="WP_163496565.1">
    <property type="nucleotide sequence ID" value="NZ_CP048711.1"/>
</dbReference>
<keyword evidence="2" id="KW-1185">Reference proteome</keyword>
<protein>
    <submittedName>
        <fullName evidence="1">Uncharacterized protein</fullName>
    </submittedName>
</protein>
<reference evidence="1 2" key="1">
    <citation type="submission" date="2020-02" db="EMBL/GenBank/DDBJ databases">
        <title>Genome sequencing for Kineobactrum sp. M2.</title>
        <authorList>
            <person name="Park S.-J."/>
        </authorList>
    </citation>
    <scope>NUCLEOTIDE SEQUENCE [LARGE SCALE GENOMIC DNA]</scope>
    <source>
        <strain evidence="1 2">M2</strain>
    </source>
</reference>
<dbReference type="Proteomes" id="UP000477680">
    <property type="component" value="Chromosome"/>
</dbReference>
<gene>
    <name evidence="1" type="ORF">G3T16_18770</name>
</gene>
<evidence type="ECO:0000313" key="1">
    <source>
        <dbReference type="EMBL" id="QIB67138.1"/>
    </source>
</evidence>
<evidence type="ECO:0000313" key="2">
    <source>
        <dbReference type="Proteomes" id="UP000477680"/>
    </source>
</evidence>
<organism evidence="1 2">
    <name type="scientific">Kineobactrum salinum</name>
    <dbReference type="NCBI Taxonomy" id="2708301"/>
    <lineage>
        <taxon>Bacteria</taxon>
        <taxon>Pseudomonadati</taxon>
        <taxon>Pseudomonadota</taxon>
        <taxon>Gammaproteobacteria</taxon>
        <taxon>Cellvibrionales</taxon>
        <taxon>Halieaceae</taxon>
        <taxon>Kineobactrum</taxon>
    </lineage>
</organism>
<sequence>MIDIQRLEDIKKLICTVDHYEEGVRHLNLFIQEAAQTQYLEKEGEHCPTCGSNDLQGGSVDVDSPHASQPMSCGDCRATWTDQYQLTGFADLKEGA</sequence>
<name>A0A6C0U5D2_9GAMM</name>
<dbReference type="AlphaFoldDB" id="A0A6C0U5D2"/>
<proteinExistence type="predicted"/>